<dbReference type="InterPro" id="IPR017853">
    <property type="entry name" value="GH"/>
</dbReference>
<dbReference type="EC" id="3.2.1.22" evidence="2"/>
<organism evidence="4 5">
    <name type="scientific">Byssothecium circinans</name>
    <dbReference type="NCBI Taxonomy" id="147558"/>
    <lineage>
        <taxon>Eukaryota</taxon>
        <taxon>Fungi</taxon>
        <taxon>Dikarya</taxon>
        <taxon>Ascomycota</taxon>
        <taxon>Pezizomycotina</taxon>
        <taxon>Dothideomycetes</taxon>
        <taxon>Pleosporomycetidae</taxon>
        <taxon>Pleosporales</taxon>
        <taxon>Massarineae</taxon>
        <taxon>Massarinaceae</taxon>
        <taxon>Byssothecium</taxon>
    </lineage>
</organism>
<proteinExistence type="predicted"/>
<reference evidence="4" key="1">
    <citation type="journal article" date="2020" name="Stud. Mycol.">
        <title>101 Dothideomycetes genomes: a test case for predicting lifestyles and emergence of pathogens.</title>
        <authorList>
            <person name="Haridas S."/>
            <person name="Albert R."/>
            <person name="Binder M."/>
            <person name="Bloem J."/>
            <person name="Labutti K."/>
            <person name="Salamov A."/>
            <person name="Andreopoulos B."/>
            <person name="Baker S."/>
            <person name="Barry K."/>
            <person name="Bills G."/>
            <person name="Bluhm B."/>
            <person name="Cannon C."/>
            <person name="Castanera R."/>
            <person name="Culley D."/>
            <person name="Daum C."/>
            <person name="Ezra D."/>
            <person name="Gonzalez J."/>
            <person name="Henrissat B."/>
            <person name="Kuo A."/>
            <person name="Liang C."/>
            <person name="Lipzen A."/>
            <person name="Lutzoni F."/>
            <person name="Magnuson J."/>
            <person name="Mondo S."/>
            <person name="Nolan M."/>
            <person name="Ohm R."/>
            <person name="Pangilinan J."/>
            <person name="Park H.-J."/>
            <person name="Ramirez L."/>
            <person name="Alfaro M."/>
            <person name="Sun H."/>
            <person name="Tritt A."/>
            <person name="Yoshinaga Y."/>
            <person name="Zwiers L.-H."/>
            <person name="Turgeon B."/>
            <person name="Goodwin S."/>
            <person name="Spatafora J."/>
            <person name="Crous P."/>
            <person name="Grigoriev I."/>
        </authorList>
    </citation>
    <scope>NUCLEOTIDE SEQUENCE</scope>
    <source>
        <strain evidence="4">CBS 675.92</strain>
    </source>
</reference>
<accession>A0A6A5THN4</accession>
<dbReference type="Proteomes" id="UP000800035">
    <property type="component" value="Unassembled WGS sequence"/>
</dbReference>
<dbReference type="AlphaFoldDB" id="A0A6A5THN4"/>
<dbReference type="OrthoDB" id="2108802at2759"/>
<dbReference type="EMBL" id="ML977015">
    <property type="protein sequence ID" value="KAF1951680.1"/>
    <property type="molecule type" value="Genomic_DNA"/>
</dbReference>
<evidence type="ECO:0000256" key="1">
    <source>
        <dbReference type="ARBA" id="ARBA00001255"/>
    </source>
</evidence>
<dbReference type="SUPFAM" id="SSF51445">
    <property type="entry name" value="(Trans)glycosidases"/>
    <property type="match status" value="1"/>
</dbReference>
<dbReference type="GO" id="GO:0004557">
    <property type="term" value="F:alpha-galactosidase activity"/>
    <property type="evidence" value="ECO:0007669"/>
    <property type="project" value="UniProtKB-EC"/>
</dbReference>
<comment type="catalytic activity">
    <reaction evidence="1">
        <text>Hydrolysis of terminal, non-reducing alpha-D-galactose residues in alpha-D-galactosides, including galactose oligosaccharides, galactomannans and galactolipids.</text>
        <dbReference type="EC" id="3.2.1.22"/>
    </reaction>
</comment>
<feature type="domain" description="Glycoside-hydrolase family GH114 TIM-barrel" evidence="3">
    <location>
        <begin position="2"/>
        <end position="176"/>
    </location>
</feature>
<evidence type="ECO:0000256" key="2">
    <source>
        <dbReference type="ARBA" id="ARBA00012755"/>
    </source>
</evidence>
<feature type="non-terminal residue" evidence="4">
    <location>
        <position position="1"/>
    </location>
</feature>
<dbReference type="Pfam" id="PF03537">
    <property type="entry name" value="Glyco_hydro_114"/>
    <property type="match status" value="1"/>
</dbReference>
<evidence type="ECO:0000313" key="5">
    <source>
        <dbReference type="Proteomes" id="UP000800035"/>
    </source>
</evidence>
<gene>
    <name evidence="4" type="ORF">CC80DRAFT_391907</name>
</gene>
<dbReference type="InterPro" id="IPR013785">
    <property type="entry name" value="Aldolase_TIM"/>
</dbReference>
<dbReference type="InterPro" id="IPR004352">
    <property type="entry name" value="GH114_TIM-barrel"/>
</dbReference>
<name>A0A6A5THN4_9PLEO</name>
<evidence type="ECO:0000313" key="4">
    <source>
        <dbReference type="EMBL" id="KAF1951680.1"/>
    </source>
</evidence>
<sequence>SVIDIDLFDTDAATIADLKTSGKKVLCYFSAGTREDWRADTESFQASDIGKAMEDWPGENWVDVKSGSVREVMKRRIALAREKGCDGVDPDNVDGFSGNQDGWGYKQADYAAYVKFLAHESSAADLAIGLKNALELIPDVLDVVQFAVNEQCHEFNECALYKPFTAADKAVFNIEY</sequence>
<dbReference type="Gene3D" id="3.20.20.70">
    <property type="entry name" value="Aldolase class I"/>
    <property type="match status" value="1"/>
</dbReference>
<dbReference type="PANTHER" id="PTHR35273">
    <property type="entry name" value="ALPHA-1,4 POLYGALACTOSAMINIDASE, PUTATIVE (AFU_ORTHOLOGUE AFUA_3G07890)-RELATED"/>
    <property type="match status" value="1"/>
</dbReference>
<dbReference type="PANTHER" id="PTHR35273:SF2">
    <property type="entry name" value="ALPHA-GALACTOSIDASE"/>
    <property type="match status" value="1"/>
</dbReference>
<evidence type="ECO:0000259" key="3">
    <source>
        <dbReference type="Pfam" id="PF03537"/>
    </source>
</evidence>
<protein>
    <recommendedName>
        <fullName evidence="2">alpha-galactosidase</fullName>
        <ecNumber evidence="2">3.2.1.22</ecNumber>
    </recommendedName>
</protein>
<keyword evidence="5" id="KW-1185">Reference proteome</keyword>
<feature type="non-terminal residue" evidence="4">
    <location>
        <position position="176"/>
    </location>
</feature>